<feature type="domain" description="RNA polymerase Rpb2" evidence="10">
    <location>
        <begin position="427"/>
        <end position="495"/>
    </location>
</feature>
<dbReference type="EC" id="2.7.7.6" evidence="1"/>
<dbReference type="Gene3D" id="2.40.50.150">
    <property type="match status" value="1"/>
</dbReference>
<evidence type="ECO:0000256" key="3">
    <source>
        <dbReference type="ARBA" id="ARBA00022679"/>
    </source>
</evidence>
<dbReference type="AlphaFoldDB" id="A0AAU7ZXH2"/>
<dbReference type="SUPFAM" id="SSF64484">
    <property type="entry name" value="beta and beta-prime subunits of DNA dependent RNA-polymerase"/>
    <property type="match status" value="1"/>
</dbReference>
<dbReference type="GO" id="GO:0003677">
    <property type="term" value="F:DNA binding"/>
    <property type="evidence" value="ECO:0007669"/>
    <property type="project" value="InterPro"/>
</dbReference>
<evidence type="ECO:0000256" key="7">
    <source>
        <dbReference type="RuleBase" id="RU000434"/>
    </source>
</evidence>
<dbReference type="Gene3D" id="2.40.270.10">
    <property type="entry name" value="DNA-directed RNA polymerase, subunit 2, domain 6"/>
    <property type="match status" value="2"/>
</dbReference>
<evidence type="ECO:0000259" key="9">
    <source>
        <dbReference type="Pfam" id="PF04561"/>
    </source>
</evidence>
<dbReference type="InterPro" id="IPR007642">
    <property type="entry name" value="RNA_pol_Rpb2_2"/>
</dbReference>
<dbReference type="NCBIfam" id="TIGR02013">
    <property type="entry name" value="rpoB"/>
    <property type="match status" value="1"/>
</dbReference>
<proteinExistence type="inferred from homology"/>
<dbReference type="GO" id="GO:0003899">
    <property type="term" value="F:DNA-directed RNA polymerase activity"/>
    <property type="evidence" value="ECO:0007669"/>
    <property type="project" value="UniProtKB-EC"/>
</dbReference>
<dbReference type="InterPro" id="IPR037034">
    <property type="entry name" value="RNA_pol_Rpb2_2_sf"/>
</dbReference>
<name>A0AAU7ZXH2_9FLAO</name>
<reference evidence="11" key="1">
    <citation type="submission" date="2024-06" db="EMBL/GenBank/DDBJ databases">
        <title>Diversity, functionality, and evolutionary history of bacterial symbionts in false click beetles (Coleoptera, Throscidae).</title>
        <authorList>
            <person name="Wierz J.C."/>
            <person name="Malm H."/>
            <person name="Kaltenpoth M."/>
            <person name="Engl T."/>
        </authorList>
    </citation>
    <scope>NUCLEOTIDE SEQUENCE</scope>
    <source>
        <strain evidence="11">Ttur</strain>
    </source>
</reference>
<dbReference type="Pfam" id="PF04565">
    <property type="entry name" value="RNA_pol_Rpb2_3"/>
    <property type="match status" value="1"/>
</dbReference>
<protein>
    <recommendedName>
        <fullName evidence="1">DNA-directed RNA polymerase</fullName>
        <ecNumber evidence="1">2.7.7.6</ecNumber>
    </recommendedName>
</protein>
<dbReference type="Pfam" id="PF00562">
    <property type="entry name" value="RNA_pol_Rpb2_6"/>
    <property type="match status" value="1"/>
</dbReference>
<dbReference type="InterPro" id="IPR042107">
    <property type="entry name" value="DNA-dir_RNA_pol_bsu_ext_1_sf"/>
</dbReference>
<feature type="domain" description="RNA polymerase Rpb2" evidence="9">
    <location>
        <begin position="137"/>
        <end position="368"/>
    </location>
</feature>
<dbReference type="PANTHER" id="PTHR20856">
    <property type="entry name" value="DNA-DIRECTED RNA POLYMERASE I SUBUNIT 2"/>
    <property type="match status" value="1"/>
</dbReference>
<dbReference type="InterPro" id="IPR007645">
    <property type="entry name" value="RNA_pol_Rpb2_3"/>
</dbReference>
<evidence type="ECO:0000256" key="1">
    <source>
        <dbReference type="ARBA" id="ARBA00012418"/>
    </source>
</evidence>
<dbReference type="EMBL" id="CP158689">
    <property type="protein sequence ID" value="XCC45242.1"/>
    <property type="molecule type" value="Genomic_DNA"/>
</dbReference>
<dbReference type="Pfam" id="PF04561">
    <property type="entry name" value="RNA_pol_Rpb2_2"/>
    <property type="match status" value="1"/>
</dbReference>
<dbReference type="Gene3D" id="3.90.1110.10">
    <property type="entry name" value="RNA polymerase Rpb2, domain 2"/>
    <property type="match status" value="1"/>
</dbReference>
<dbReference type="InterPro" id="IPR010243">
    <property type="entry name" value="RNA_pol_bsu_bac"/>
</dbReference>
<comment type="similarity">
    <text evidence="7">Belongs to the RNA polymerase beta chain family.</text>
</comment>
<evidence type="ECO:0000256" key="4">
    <source>
        <dbReference type="ARBA" id="ARBA00022695"/>
    </source>
</evidence>
<dbReference type="PROSITE" id="PS01166">
    <property type="entry name" value="RNA_POL_BETA"/>
    <property type="match status" value="1"/>
</dbReference>
<evidence type="ECO:0000256" key="5">
    <source>
        <dbReference type="ARBA" id="ARBA00023163"/>
    </source>
</evidence>
<dbReference type="InterPro" id="IPR007120">
    <property type="entry name" value="DNA-dir_RNAP_su2_dom"/>
</dbReference>
<gene>
    <name evidence="11" type="primary">rpoB</name>
    <name evidence="11" type="ORF">ABUS76_00485</name>
</gene>
<keyword evidence="5" id="KW-0804">Transcription</keyword>
<dbReference type="InterPro" id="IPR037033">
    <property type="entry name" value="DNA-dir_RNAP_su2_hyb_sf"/>
</dbReference>
<dbReference type="InterPro" id="IPR015712">
    <property type="entry name" value="DNA-dir_RNA_pol_su2"/>
</dbReference>
<dbReference type="InterPro" id="IPR007121">
    <property type="entry name" value="RNA_pol_bsu_CS"/>
</dbReference>
<sequence>MYKKVYLSEKSFIENPDLLFIQKNQFSKLLNCNFKNRNNYYLYIILKNIFPIINKKKDIYIKFIDYFLNTPKFKIKQCLKEGITYNVNIKIIIQLFSKRYKINKYKILYLGLCPYMTKYGSFIFNGSERVIVSQIYRSNNIYFYTLLKKNNNKLYYVKIIPKKGVWLKIYIDENNISYIIIDKKPKILLTIFLKCLGYKNDKEILKLFNIIIKEKKKKLINKKIYDKKTIYCIKKQKKILKKDIKFIYKKSIYIINEKNYKKYNIILNTLKKSKYFNYNKCIDYVNNILKQYKIKNKYNIFKEILFNKKKYLLSNYTRLKLNKLFNIKKKKYIFNKNDIILIIKYLIKLNLFKIKCFDVDDLSNRKIKTVYNHLKNLFVIGIKRLQKNIKNKLNKNNINKIKFSELINSKIITSIINSFFGTHQLSQFMDQTNILSEITHKRRLSLLGPGGISKDKATFKIRDINNSFYGRLCPIETPEGPNIGLISSLCVFTKINKYNFLKTPYINLKKNNKVEYLSYDKEKNKIFSTYNVLKKKKKYYLCRKNSNFLYKKYKYIDYIDVDYNQIISISASQIPFLEHDDANRILMGANMMRQSVPLLYPKSPIVNTYLNKNIIKNSRNLLYSEYNGIIKYVDNNKIILKYKNKYKKINLIKFKRTNQNTCYNLKPIVKKNDKILKNQILCEGYSTKNKELALGRNILVAFMPFKGYNFEDAIVVSKKLVKKDYFTSLHIEELSLEVKNTKLGKELLTKNISNISDDNKNKLNDKGIINVGCSISPGDVLIGKLTPKEYEYFLSPEKKLLNYIYNKKFSNYKDTSLRAYSTLYGVVIDVNIFVKKKKIKNIKFKINKLLKEYLLKKKEIKKYFVKKILYIIYKNKLYKKHIKRKKIFKNKKKINYSCLYKNIDNINFFENIINNKKIYNNFYNIYIKYLYKKNELKNFFNKKKDILINENELINNNNNNILKIIKICILKKRILQVGDKISGRHGNKGVISKIVNEEDMPFLKNGKIIEMILNPLGVPSRMNIGQILETILGIIGKKRKEKYYIKPFNSINIKKINELLKKNNLPKDCKFTLYDGETGEKFNEKITVGYMYMLKLNHMIEDKIHARSIGPYSLITQQPLGGKSQYGGQRFGEMEV</sequence>
<dbReference type="GO" id="GO:0032549">
    <property type="term" value="F:ribonucleoside binding"/>
    <property type="evidence" value="ECO:0007669"/>
    <property type="project" value="InterPro"/>
</dbReference>
<dbReference type="GO" id="GO:0006351">
    <property type="term" value="P:DNA-templated transcription"/>
    <property type="evidence" value="ECO:0007669"/>
    <property type="project" value="InterPro"/>
</dbReference>
<dbReference type="CDD" id="cd00653">
    <property type="entry name" value="RNA_pol_B_RPB2"/>
    <property type="match status" value="1"/>
</dbReference>
<dbReference type="Gene3D" id="3.90.1100.10">
    <property type="match status" value="1"/>
</dbReference>
<accession>A0AAU7ZXH2</accession>
<dbReference type="GO" id="GO:0000428">
    <property type="term" value="C:DNA-directed RNA polymerase complex"/>
    <property type="evidence" value="ECO:0007669"/>
    <property type="project" value="UniProtKB-KW"/>
</dbReference>
<keyword evidence="2 11" id="KW-0240">DNA-directed RNA polymerase</keyword>
<dbReference type="InterPro" id="IPR014724">
    <property type="entry name" value="RNA_pol_RPB2_OB-fold"/>
</dbReference>
<feature type="domain" description="DNA-directed RNA polymerase subunit 2 hybrid-binding" evidence="8">
    <location>
        <begin position="625"/>
        <end position="1125"/>
    </location>
</feature>
<dbReference type="Gene3D" id="2.40.50.100">
    <property type="match status" value="1"/>
</dbReference>
<organism evidence="11">
    <name type="scientific">Candidatus Shikimatogenerans sp. Ttur</name>
    <dbReference type="NCBI Taxonomy" id="3158569"/>
    <lineage>
        <taxon>Bacteria</taxon>
        <taxon>Pseudomonadati</taxon>
        <taxon>Bacteroidota</taxon>
        <taxon>Flavobacteriia</taxon>
        <taxon>Flavobacteriales</taxon>
        <taxon>Candidatus Shikimatogenerans</taxon>
    </lineage>
</organism>
<evidence type="ECO:0000256" key="6">
    <source>
        <dbReference type="ARBA" id="ARBA00048552"/>
    </source>
</evidence>
<dbReference type="Gene3D" id="2.30.150.10">
    <property type="entry name" value="DNA-directed RNA polymerase, beta subunit, external 1 domain"/>
    <property type="match status" value="1"/>
</dbReference>
<keyword evidence="3 11" id="KW-0808">Transferase</keyword>
<evidence type="ECO:0000259" key="10">
    <source>
        <dbReference type="Pfam" id="PF04565"/>
    </source>
</evidence>
<evidence type="ECO:0000313" key="11">
    <source>
        <dbReference type="EMBL" id="XCC45242.1"/>
    </source>
</evidence>
<keyword evidence="4 11" id="KW-0548">Nucleotidyltransferase</keyword>
<evidence type="ECO:0000259" key="8">
    <source>
        <dbReference type="Pfam" id="PF00562"/>
    </source>
</evidence>
<comment type="catalytic activity">
    <reaction evidence="6">
        <text>RNA(n) + a ribonucleoside 5'-triphosphate = RNA(n+1) + diphosphate</text>
        <dbReference type="Rhea" id="RHEA:21248"/>
        <dbReference type="Rhea" id="RHEA-COMP:14527"/>
        <dbReference type="Rhea" id="RHEA-COMP:17342"/>
        <dbReference type="ChEBI" id="CHEBI:33019"/>
        <dbReference type="ChEBI" id="CHEBI:61557"/>
        <dbReference type="ChEBI" id="CHEBI:140395"/>
        <dbReference type="EC" id="2.7.7.6"/>
    </reaction>
</comment>
<evidence type="ECO:0000256" key="2">
    <source>
        <dbReference type="ARBA" id="ARBA00022478"/>
    </source>
</evidence>
<dbReference type="NCBIfam" id="NF001616">
    <property type="entry name" value="PRK00405.1"/>
    <property type="match status" value="1"/>
</dbReference>